<dbReference type="EMBL" id="DVGA01000056">
    <property type="protein sequence ID" value="HIQ78755.1"/>
    <property type="molecule type" value="Genomic_DNA"/>
</dbReference>
<comment type="caution">
    <text evidence="2">The sequence shown here is derived from an EMBL/GenBank/DDBJ whole genome shotgun (WGS) entry which is preliminary data.</text>
</comment>
<reference evidence="2" key="2">
    <citation type="journal article" date="2021" name="PeerJ">
        <title>Extensive microbial diversity within the chicken gut microbiome revealed by metagenomics and culture.</title>
        <authorList>
            <person name="Gilroy R."/>
            <person name="Ravi A."/>
            <person name="Getino M."/>
            <person name="Pursley I."/>
            <person name="Horton D.L."/>
            <person name="Alikhan N.F."/>
            <person name="Baker D."/>
            <person name="Gharbi K."/>
            <person name="Hall N."/>
            <person name="Watson M."/>
            <person name="Adriaenssens E.M."/>
            <person name="Foster-Nyarko E."/>
            <person name="Jarju S."/>
            <person name="Secka A."/>
            <person name="Antonio M."/>
            <person name="Oren A."/>
            <person name="Chaudhuri R.R."/>
            <person name="La Ragione R."/>
            <person name="Hildebrand F."/>
            <person name="Pallen M.J."/>
        </authorList>
    </citation>
    <scope>NUCLEOTIDE SEQUENCE</scope>
    <source>
        <strain evidence="2">ChiBcolR7-354</strain>
    </source>
</reference>
<protein>
    <submittedName>
        <fullName evidence="2">Uncharacterized protein</fullName>
    </submittedName>
</protein>
<organism evidence="2 3">
    <name type="scientific">Candidatus Scatomorpha intestinavium</name>
    <dbReference type="NCBI Taxonomy" id="2840922"/>
    <lineage>
        <taxon>Bacteria</taxon>
        <taxon>Bacillati</taxon>
        <taxon>Bacillota</taxon>
        <taxon>Clostridia</taxon>
        <taxon>Eubacteriales</taxon>
        <taxon>Candidatus Scatomorpha</taxon>
    </lineage>
</organism>
<feature type="transmembrane region" description="Helical" evidence="1">
    <location>
        <begin position="7"/>
        <end position="23"/>
    </location>
</feature>
<proteinExistence type="predicted"/>
<reference evidence="2" key="1">
    <citation type="submission" date="2020-10" db="EMBL/GenBank/DDBJ databases">
        <authorList>
            <person name="Gilroy R."/>
        </authorList>
    </citation>
    <scope>NUCLEOTIDE SEQUENCE</scope>
    <source>
        <strain evidence="2">ChiBcolR7-354</strain>
    </source>
</reference>
<dbReference type="AlphaFoldDB" id="A0A9D1CTU2"/>
<feature type="transmembrane region" description="Helical" evidence="1">
    <location>
        <begin position="82"/>
        <end position="99"/>
    </location>
</feature>
<keyword evidence="1" id="KW-0812">Transmembrane</keyword>
<gene>
    <name evidence="2" type="ORF">IAB77_05790</name>
</gene>
<sequence length="155" mass="16787">MDIALKVLYFVLIAAGGWLYFYLGVRQLVFGLTVGYPLIKSFGGTGAFAGREARKLNTVSVIFWAVICLGFMGIVVRFAAPYLIAGFALGALAGLIMYAKRLGRATFGNFEAFCRSYCRFAGDAALRGAMAECDLGKIHSALEALGSPLRFEFKN</sequence>
<evidence type="ECO:0000313" key="3">
    <source>
        <dbReference type="Proteomes" id="UP000824262"/>
    </source>
</evidence>
<keyword evidence="1" id="KW-0472">Membrane</keyword>
<evidence type="ECO:0000256" key="1">
    <source>
        <dbReference type="SAM" id="Phobius"/>
    </source>
</evidence>
<evidence type="ECO:0000313" key="2">
    <source>
        <dbReference type="EMBL" id="HIQ78755.1"/>
    </source>
</evidence>
<dbReference type="Proteomes" id="UP000824262">
    <property type="component" value="Unassembled WGS sequence"/>
</dbReference>
<feature type="transmembrane region" description="Helical" evidence="1">
    <location>
        <begin position="29"/>
        <end position="49"/>
    </location>
</feature>
<name>A0A9D1CTU2_9FIRM</name>
<keyword evidence="1" id="KW-1133">Transmembrane helix</keyword>
<accession>A0A9D1CTU2</accession>
<feature type="transmembrane region" description="Helical" evidence="1">
    <location>
        <begin position="56"/>
        <end position="76"/>
    </location>
</feature>